<dbReference type="Proteomes" id="UP001328107">
    <property type="component" value="Unassembled WGS sequence"/>
</dbReference>
<feature type="non-terminal residue" evidence="2">
    <location>
        <position position="450"/>
    </location>
</feature>
<dbReference type="SUPFAM" id="SSF53850">
    <property type="entry name" value="Periplasmic binding protein-like II"/>
    <property type="match status" value="1"/>
</dbReference>
<evidence type="ECO:0000313" key="3">
    <source>
        <dbReference type="Proteomes" id="UP001328107"/>
    </source>
</evidence>
<evidence type="ECO:0000256" key="1">
    <source>
        <dbReference type="SAM" id="Phobius"/>
    </source>
</evidence>
<dbReference type="EMBL" id="BTRK01000005">
    <property type="protein sequence ID" value="GMR50941.1"/>
    <property type="molecule type" value="Genomic_DNA"/>
</dbReference>
<keyword evidence="1" id="KW-0472">Membrane</keyword>
<feature type="non-terminal residue" evidence="2">
    <location>
        <position position="1"/>
    </location>
</feature>
<gene>
    <name evidence="2" type="ORF">PMAYCL1PPCAC_21136</name>
</gene>
<feature type="transmembrane region" description="Helical" evidence="1">
    <location>
        <begin position="137"/>
        <end position="160"/>
    </location>
</feature>
<dbReference type="AlphaFoldDB" id="A0AAN5I502"/>
<dbReference type="Gene3D" id="3.40.190.10">
    <property type="entry name" value="Periplasmic binding protein-like II"/>
    <property type="match status" value="1"/>
</dbReference>
<keyword evidence="1" id="KW-1133">Transmembrane helix</keyword>
<keyword evidence="1" id="KW-0812">Transmembrane</keyword>
<dbReference type="InterPro" id="IPR040128">
    <property type="entry name" value="T25E4.2-like"/>
</dbReference>
<protein>
    <submittedName>
        <fullName evidence="2">Uncharacterized protein</fullName>
    </submittedName>
</protein>
<evidence type="ECO:0000313" key="2">
    <source>
        <dbReference type="EMBL" id="GMR50941.1"/>
    </source>
</evidence>
<feature type="transmembrane region" description="Helical" evidence="1">
    <location>
        <begin position="198"/>
        <end position="219"/>
    </location>
</feature>
<dbReference type="PANTHER" id="PTHR22714">
    <property type="entry name" value="PROTEIN CBG02446-RELATED"/>
    <property type="match status" value="1"/>
</dbReference>
<name>A0AAN5I502_9BILA</name>
<feature type="transmembrane region" description="Helical" evidence="1">
    <location>
        <begin position="402"/>
        <end position="421"/>
    </location>
</feature>
<accession>A0AAN5I502</accession>
<dbReference type="PANTHER" id="PTHR22714:SF7">
    <property type="entry name" value="SOLUTE-BINDING PROTEIN FAMILY 3_N-TERMINAL DOMAIN-CONTAINING PROTEIN"/>
    <property type="match status" value="1"/>
</dbReference>
<organism evidence="2 3">
    <name type="scientific">Pristionchus mayeri</name>
    <dbReference type="NCBI Taxonomy" id="1317129"/>
    <lineage>
        <taxon>Eukaryota</taxon>
        <taxon>Metazoa</taxon>
        <taxon>Ecdysozoa</taxon>
        <taxon>Nematoda</taxon>
        <taxon>Chromadorea</taxon>
        <taxon>Rhabditida</taxon>
        <taxon>Rhabditina</taxon>
        <taxon>Diplogasteromorpha</taxon>
        <taxon>Diplogasteroidea</taxon>
        <taxon>Neodiplogasteridae</taxon>
        <taxon>Pristionchus</taxon>
    </lineage>
</organism>
<keyword evidence="3" id="KW-1185">Reference proteome</keyword>
<reference evidence="3" key="1">
    <citation type="submission" date="2022-10" db="EMBL/GenBank/DDBJ databases">
        <title>Genome assembly of Pristionchus species.</title>
        <authorList>
            <person name="Yoshida K."/>
            <person name="Sommer R.J."/>
        </authorList>
    </citation>
    <scope>NUCLEOTIDE SEQUENCE [LARGE SCALE GENOMIC DNA]</scope>
    <source>
        <strain evidence="3">RS5460</strain>
    </source>
</reference>
<sequence length="450" mass="50831">SNILRVGFARNAPEANWKCPRFPALTPRLESCPYPGLCTEIIAYLASMANLTIVPTVIESAPDMVHWGTRHENGSWTGAFNFIANDTVDTVCLLAQKNEKRTMDFDYTRILYQVPIALVGRELTETMPPNLWSPYEVLSLQVWMATLAGWIAFTLTLAVLEACESGTSVFSILAEVAWRALRIQMLQGSYESSFSFHYLANFVSLIYSMTAILVVANLYGSNTIASIMKNRTFERYESVEEAASMIASGQLTLIDLRPSVLLTMMKEHSSPRLDLLRAAIDVNQPRVTYFLPETFELLQKGSYVVGDIIDSRLMMMARAQCNLFTQDQGLPYLTVHLVWNRRNPELLRRIDHAIGMSGDFIERTREKYLTLDELPFTFTRKNCTDQKRLLASQQLLDFPSTAGIFLLVVIGLVSACFFFVVEMIAKRRNSAFIDSLLSTKVRETNSVISE</sequence>
<comment type="caution">
    <text evidence="2">The sequence shown here is derived from an EMBL/GenBank/DDBJ whole genome shotgun (WGS) entry which is preliminary data.</text>
</comment>
<proteinExistence type="predicted"/>